<dbReference type="EMBL" id="CP087164">
    <property type="protein sequence ID" value="UGS37838.1"/>
    <property type="molecule type" value="Genomic_DNA"/>
</dbReference>
<dbReference type="RefSeq" id="WP_259311880.1">
    <property type="nucleotide sequence ID" value="NZ_CP087164.1"/>
</dbReference>
<dbReference type="InterPro" id="IPR036388">
    <property type="entry name" value="WH-like_DNA-bd_sf"/>
</dbReference>
<dbReference type="GO" id="GO:0003723">
    <property type="term" value="F:RNA binding"/>
    <property type="evidence" value="ECO:0007669"/>
    <property type="project" value="InterPro"/>
</dbReference>
<dbReference type="Proteomes" id="UP001162834">
    <property type="component" value="Chromosome"/>
</dbReference>
<comment type="caution">
    <text evidence="1">Lacks conserved residue(s) required for the propagation of feature annotation.</text>
</comment>
<dbReference type="InterPro" id="IPR005561">
    <property type="entry name" value="ANTAR"/>
</dbReference>
<reference evidence="5" key="1">
    <citation type="journal article" date="2022" name="Int. J. Syst. Evol. Microbiol.">
        <title>Pseudomonas aegrilactucae sp. nov. and Pseudomonas morbosilactucae sp. nov., pathogens causing bacterial rot of lettuce in Japan.</title>
        <authorList>
            <person name="Sawada H."/>
            <person name="Fujikawa T."/>
            <person name="Satou M."/>
        </authorList>
    </citation>
    <scope>NUCLEOTIDE SEQUENCE</scope>
    <source>
        <strain evidence="5">0166_1</strain>
    </source>
</reference>
<dbReference type="InterPro" id="IPR001789">
    <property type="entry name" value="Sig_transdc_resp-reg_receiver"/>
</dbReference>
<protein>
    <submittedName>
        <fullName evidence="5">Transcriptional regulatory protein pdtaR</fullName>
    </submittedName>
</protein>
<evidence type="ECO:0000313" key="6">
    <source>
        <dbReference type="Proteomes" id="UP001162834"/>
    </source>
</evidence>
<dbReference type="PROSITE" id="PS50110">
    <property type="entry name" value="RESPONSE_REGULATORY"/>
    <property type="match status" value="1"/>
</dbReference>
<dbReference type="Gene3D" id="3.40.50.2300">
    <property type="match status" value="1"/>
</dbReference>
<organism evidence="5 6">
    <name type="scientific">Capillimicrobium parvum</name>
    <dbReference type="NCBI Taxonomy" id="2884022"/>
    <lineage>
        <taxon>Bacteria</taxon>
        <taxon>Bacillati</taxon>
        <taxon>Actinomycetota</taxon>
        <taxon>Thermoleophilia</taxon>
        <taxon>Solirubrobacterales</taxon>
        <taxon>Capillimicrobiaceae</taxon>
        <taxon>Capillimicrobium</taxon>
    </lineage>
</organism>
<dbReference type="KEGG" id="sbae:DSM104329_04259"/>
<feature type="coiled-coil region" evidence="2">
    <location>
        <begin position="125"/>
        <end position="152"/>
    </location>
</feature>
<dbReference type="SUPFAM" id="SSF52172">
    <property type="entry name" value="CheY-like"/>
    <property type="match status" value="1"/>
</dbReference>
<sequence>MDDRTDTRLRVLAADEDREALDQTARLLGDLGHEVTACAVSIGEAAAQIAADDPDLAVVVLHDDEQHALDLIDEISEYASGPVIALMDRDDPEFVTAAAERGLDAVARPESGDAVQSAIELALRRHAERRQLAEQVDQLESALERRATIERAKGILMERHGIGEREAFERLRSHARSHNQTVVSVANAVSEGHELLRRDAG</sequence>
<dbReference type="PIRSF" id="PIRSF036382">
    <property type="entry name" value="RR_antiterm"/>
    <property type="match status" value="1"/>
</dbReference>
<dbReference type="AlphaFoldDB" id="A0A9E6Y1B4"/>
<accession>A0A9E6Y1B4</accession>
<name>A0A9E6Y1B4_9ACTN</name>
<evidence type="ECO:0000313" key="5">
    <source>
        <dbReference type="EMBL" id="UGS37838.1"/>
    </source>
</evidence>
<dbReference type="InterPro" id="IPR008327">
    <property type="entry name" value="Sig_transdc_resp-reg_antiterm"/>
</dbReference>
<dbReference type="Gene3D" id="1.10.10.10">
    <property type="entry name" value="Winged helix-like DNA-binding domain superfamily/Winged helix DNA-binding domain"/>
    <property type="match status" value="1"/>
</dbReference>
<proteinExistence type="predicted"/>
<evidence type="ECO:0000259" key="4">
    <source>
        <dbReference type="PROSITE" id="PS50921"/>
    </source>
</evidence>
<evidence type="ECO:0000259" key="3">
    <source>
        <dbReference type="PROSITE" id="PS50110"/>
    </source>
</evidence>
<dbReference type="InterPro" id="IPR011006">
    <property type="entry name" value="CheY-like_superfamily"/>
</dbReference>
<feature type="domain" description="Response regulatory" evidence="3">
    <location>
        <begin position="10"/>
        <end position="123"/>
    </location>
</feature>
<evidence type="ECO:0000256" key="1">
    <source>
        <dbReference type="PROSITE-ProRule" id="PRU00169"/>
    </source>
</evidence>
<dbReference type="Pfam" id="PF03861">
    <property type="entry name" value="ANTAR"/>
    <property type="match status" value="1"/>
</dbReference>
<keyword evidence="6" id="KW-1185">Reference proteome</keyword>
<feature type="domain" description="ANTAR" evidence="4">
    <location>
        <begin position="129"/>
        <end position="190"/>
    </location>
</feature>
<keyword evidence="2" id="KW-0175">Coiled coil</keyword>
<evidence type="ECO:0000256" key="2">
    <source>
        <dbReference type="SAM" id="Coils"/>
    </source>
</evidence>
<dbReference type="GO" id="GO:0000160">
    <property type="term" value="P:phosphorelay signal transduction system"/>
    <property type="evidence" value="ECO:0007669"/>
    <property type="project" value="InterPro"/>
</dbReference>
<dbReference type="SMART" id="SM01012">
    <property type="entry name" value="ANTAR"/>
    <property type="match status" value="1"/>
</dbReference>
<gene>
    <name evidence="5" type="primary">pdtaR</name>
    <name evidence="5" type="ORF">DSM104329_04259</name>
</gene>
<dbReference type="PROSITE" id="PS50921">
    <property type="entry name" value="ANTAR"/>
    <property type="match status" value="1"/>
</dbReference>